<evidence type="ECO:0000313" key="9">
    <source>
        <dbReference type="Proteomes" id="UP001210339"/>
    </source>
</evidence>
<feature type="domain" description="Formyl transferase N-terminal" evidence="6">
    <location>
        <begin position="1"/>
        <end position="168"/>
    </location>
</feature>
<dbReference type="GO" id="GO:0004479">
    <property type="term" value="F:methionyl-tRNA formyltransferase activity"/>
    <property type="evidence" value="ECO:0007669"/>
    <property type="project" value="UniProtKB-EC"/>
</dbReference>
<dbReference type="CDD" id="cd08646">
    <property type="entry name" value="FMT_core_Met-tRNA-FMT_N"/>
    <property type="match status" value="1"/>
</dbReference>
<dbReference type="InterPro" id="IPR036477">
    <property type="entry name" value="Formyl_transf_N_sf"/>
</dbReference>
<dbReference type="InterPro" id="IPR011034">
    <property type="entry name" value="Formyl_transferase-like_C_sf"/>
</dbReference>
<evidence type="ECO:0000256" key="2">
    <source>
        <dbReference type="ARBA" id="ARBA00012261"/>
    </source>
</evidence>
<evidence type="ECO:0000256" key="3">
    <source>
        <dbReference type="ARBA" id="ARBA00022679"/>
    </source>
</evidence>
<keyword evidence="9" id="KW-1185">Reference proteome</keyword>
<dbReference type="Gene3D" id="3.40.50.12230">
    <property type="match status" value="1"/>
</dbReference>
<organism evidence="8 9">
    <name type="scientific">Peptoniphilus equinus</name>
    <dbReference type="NCBI Taxonomy" id="3016343"/>
    <lineage>
        <taxon>Bacteria</taxon>
        <taxon>Bacillati</taxon>
        <taxon>Bacillota</taxon>
        <taxon>Tissierellia</taxon>
        <taxon>Tissierellales</taxon>
        <taxon>Peptoniphilaceae</taxon>
        <taxon>Peptoniphilus</taxon>
    </lineage>
</organism>
<dbReference type="InterPro" id="IPR001555">
    <property type="entry name" value="GART_AS"/>
</dbReference>
<dbReference type="PROSITE" id="PS00373">
    <property type="entry name" value="GART"/>
    <property type="match status" value="1"/>
</dbReference>
<dbReference type="PANTHER" id="PTHR11138">
    <property type="entry name" value="METHIONYL-TRNA FORMYLTRANSFERASE"/>
    <property type="match status" value="1"/>
</dbReference>
<dbReference type="InterPro" id="IPR044135">
    <property type="entry name" value="Met-tRNA-FMT_C"/>
</dbReference>
<comment type="similarity">
    <text evidence="1 5">Belongs to the Fmt family.</text>
</comment>
<reference evidence="8 9" key="1">
    <citation type="submission" date="2023-01" db="EMBL/GenBank/DDBJ databases">
        <authorList>
            <person name="Lee S.H."/>
            <person name="Jung H.S."/>
            <person name="Yun J.U."/>
        </authorList>
    </citation>
    <scope>NUCLEOTIDE SEQUENCE [LARGE SCALE GENOMIC DNA]</scope>
    <source>
        <strain evidence="8 9">CBA3646</strain>
    </source>
</reference>
<gene>
    <name evidence="5 8" type="primary">fmt</name>
    <name evidence="8" type="ORF">O6R05_04390</name>
</gene>
<dbReference type="PANTHER" id="PTHR11138:SF5">
    <property type="entry name" value="METHIONYL-TRNA FORMYLTRANSFERASE, MITOCHONDRIAL"/>
    <property type="match status" value="1"/>
</dbReference>
<dbReference type="SUPFAM" id="SSF53328">
    <property type="entry name" value="Formyltransferase"/>
    <property type="match status" value="1"/>
</dbReference>
<accession>A0ABY7QTD9</accession>
<evidence type="ECO:0000259" key="7">
    <source>
        <dbReference type="Pfam" id="PF02911"/>
    </source>
</evidence>
<evidence type="ECO:0000256" key="1">
    <source>
        <dbReference type="ARBA" id="ARBA00010699"/>
    </source>
</evidence>
<feature type="domain" description="Formyl transferase C-terminal" evidence="7">
    <location>
        <begin position="200"/>
        <end position="292"/>
    </location>
</feature>
<dbReference type="RefSeq" id="WP_271190787.1">
    <property type="nucleotide sequence ID" value="NZ_CP115667.1"/>
</dbReference>
<evidence type="ECO:0000313" key="8">
    <source>
        <dbReference type="EMBL" id="WBW49255.1"/>
    </source>
</evidence>
<dbReference type="Proteomes" id="UP001210339">
    <property type="component" value="Chromosome"/>
</dbReference>
<evidence type="ECO:0000256" key="4">
    <source>
        <dbReference type="ARBA" id="ARBA00022917"/>
    </source>
</evidence>
<dbReference type="Pfam" id="PF00551">
    <property type="entry name" value="Formyl_trans_N"/>
    <property type="match status" value="1"/>
</dbReference>
<dbReference type="InterPro" id="IPR005793">
    <property type="entry name" value="Formyl_trans_C"/>
</dbReference>
<proteinExistence type="inferred from homology"/>
<comment type="function">
    <text evidence="5">Attaches a formyl group to the free amino group of methionyl-tRNA(fMet). The formyl group appears to play a dual role in the initiator identity of N-formylmethionyl-tRNA by promoting its recognition by IF2 and preventing the misappropriation of this tRNA by the elongation apparatus.</text>
</comment>
<dbReference type="SUPFAM" id="SSF50486">
    <property type="entry name" value="FMT C-terminal domain-like"/>
    <property type="match status" value="1"/>
</dbReference>
<dbReference type="EC" id="2.1.2.9" evidence="2 5"/>
<dbReference type="InterPro" id="IPR041711">
    <property type="entry name" value="Met-tRNA-FMT_N"/>
</dbReference>
<name>A0ABY7QTD9_9FIRM</name>
<dbReference type="InterPro" id="IPR005794">
    <property type="entry name" value="Fmt"/>
</dbReference>
<feature type="binding site" evidence="5">
    <location>
        <begin position="108"/>
        <end position="111"/>
    </location>
    <ligand>
        <name>(6S)-5,6,7,8-tetrahydrofolate</name>
        <dbReference type="ChEBI" id="CHEBI:57453"/>
    </ligand>
</feature>
<keyword evidence="3 5" id="KW-0808">Transferase</keyword>
<dbReference type="NCBIfam" id="TIGR00460">
    <property type="entry name" value="fmt"/>
    <property type="match status" value="1"/>
</dbReference>
<evidence type="ECO:0000259" key="6">
    <source>
        <dbReference type="Pfam" id="PF00551"/>
    </source>
</evidence>
<comment type="catalytic activity">
    <reaction evidence="5">
        <text>L-methionyl-tRNA(fMet) + (6R)-10-formyltetrahydrofolate = N-formyl-L-methionyl-tRNA(fMet) + (6S)-5,6,7,8-tetrahydrofolate + H(+)</text>
        <dbReference type="Rhea" id="RHEA:24380"/>
        <dbReference type="Rhea" id="RHEA-COMP:9952"/>
        <dbReference type="Rhea" id="RHEA-COMP:9953"/>
        <dbReference type="ChEBI" id="CHEBI:15378"/>
        <dbReference type="ChEBI" id="CHEBI:57453"/>
        <dbReference type="ChEBI" id="CHEBI:78530"/>
        <dbReference type="ChEBI" id="CHEBI:78844"/>
        <dbReference type="ChEBI" id="CHEBI:195366"/>
        <dbReference type="EC" id="2.1.2.9"/>
    </reaction>
</comment>
<dbReference type="CDD" id="cd08704">
    <property type="entry name" value="Met_tRNA_FMT_C"/>
    <property type="match status" value="1"/>
</dbReference>
<dbReference type="HAMAP" id="MF_00182">
    <property type="entry name" value="Formyl_trans"/>
    <property type="match status" value="1"/>
</dbReference>
<dbReference type="InterPro" id="IPR002376">
    <property type="entry name" value="Formyl_transf_N"/>
</dbReference>
<keyword evidence="4 5" id="KW-0648">Protein biosynthesis</keyword>
<evidence type="ECO:0000256" key="5">
    <source>
        <dbReference type="HAMAP-Rule" id="MF_00182"/>
    </source>
</evidence>
<dbReference type="Pfam" id="PF02911">
    <property type="entry name" value="Formyl_trans_C"/>
    <property type="match status" value="1"/>
</dbReference>
<dbReference type="EMBL" id="CP115667">
    <property type="protein sequence ID" value="WBW49255.1"/>
    <property type="molecule type" value="Genomic_DNA"/>
</dbReference>
<sequence length="304" mass="32567">MKLIFMGTPEFAVQPLEALASKHDVALVVTQVDRRRGRGKALKPSEVKVKALELGIDVYQPEDVNSDESLDVFRQVGADAMVVVAYGQILKPTLLELTPLGCFNIHGSLLPKLRGAAPIERALIQGDTCTGVSIMKMDAGLDTGDVALVKTLDITSHDGRSLTKALSELGAVAILEFLEALEAGRAHFTPQGEDFTYADKITPQTGSIDVSAGAQSIVNLIRGLSHRGGAYLSLGDKRVKLFAAHVDEDIHKPVGTLTSELKLQTGKGTVVIDRLQMPGKKEMDSAAFLRGHQLDETLIGGNHV</sequence>
<protein>
    <recommendedName>
        <fullName evidence="2 5">Methionyl-tRNA formyltransferase</fullName>
        <ecNumber evidence="2 5">2.1.2.9</ecNumber>
    </recommendedName>
</protein>